<dbReference type="GO" id="GO:0016998">
    <property type="term" value="P:cell wall macromolecule catabolic process"/>
    <property type="evidence" value="ECO:0007669"/>
    <property type="project" value="InterPro"/>
</dbReference>
<name>A0A329QBW4_9BACL</name>
<dbReference type="InterPro" id="IPR002053">
    <property type="entry name" value="Glyco_hydro_25"/>
</dbReference>
<dbReference type="PANTHER" id="PTHR34135">
    <property type="entry name" value="LYSOZYME"/>
    <property type="match status" value="1"/>
</dbReference>
<evidence type="ECO:0000313" key="5">
    <source>
        <dbReference type="EMBL" id="RAW09737.1"/>
    </source>
</evidence>
<evidence type="ECO:0000259" key="4">
    <source>
        <dbReference type="Pfam" id="PF01551"/>
    </source>
</evidence>
<dbReference type="Proteomes" id="UP000250642">
    <property type="component" value="Unassembled WGS sequence"/>
</dbReference>
<protein>
    <recommendedName>
        <fullName evidence="4">M23ase beta-sheet core domain-containing protein</fullName>
    </recommendedName>
</protein>
<accession>A0A329QBW4</accession>
<dbReference type="AlphaFoldDB" id="A0A329QBW4"/>
<dbReference type="Pfam" id="PF01183">
    <property type="entry name" value="Glyco_hydro_25"/>
    <property type="match status" value="1"/>
</dbReference>
<evidence type="ECO:0000256" key="3">
    <source>
        <dbReference type="ARBA" id="ARBA00023295"/>
    </source>
</evidence>
<organism evidence="5 6">
    <name type="scientific">Paenibacillus taichungensis</name>
    <dbReference type="NCBI Taxonomy" id="484184"/>
    <lineage>
        <taxon>Bacteria</taxon>
        <taxon>Bacillati</taxon>
        <taxon>Bacillota</taxon>
        <taxon>Bacilli</taxon>
        <taxon>Bacillales</taxon>
        <taxon>Paenibacillaceae</taxon>
        <taxon>Paenibacillus</taxon>
    </lineage>
</organism>
<dbReference type="CDD" id="cd12797">
    <property type="entry name" value="M23_peptidase"/>
    <property type="match status" value="1"/>
</dbReference>
<dbReference type="Gene3D" id="3.20.20.80">
    <property type="entry name" value="Glycosidases"/>
    <property type="match status" value="1"/>
</dbReference>
<dbReference type="SMART" id="SM00641">
    <property type="entry name" value="Glyco_25"/>
    <property type="match status" value="1"/>
</dbReference>
<proteinExistence type="inferred from homology"/>
<dbReference type="SUPFAM" id="SSF51261">
    <property type="entry name" value="Duplicated hybrid motif"/>
    <property type="match status" value="1"/>
</dbReference>
<dbReference type="GO" id="GO:0016052">
    <property type="term" value="P:carbohydrate catabolic process"/>
    <property type="evidence" value="ECO:0007669"/>
    <property type="project" value="TreeGrafter"/>
</dbReference>
<dbReference type="SUPFAM" id="SSF51445">
    <property type="entry name" value="(Trans)glycosidases"/>
    <property type="match status" value="1"/>
</dbReference>
<dbReference type="Pfam" id="PF01551">
    <property type="entry name" value="Peptidase_M23"/>
    <property type="match status" value="1"/>
</dbReference>
<dbReference type="EMBL" id="QEVW01000033">
    <property type="protein sequence ID" value="RAW09737.1"/>
    <property type="molecule type" value="Genomic_DNA"/>
</dbReference>
<evidence type="ECO:0000313" key="6">
    <source>
        <dbReference type="Proteomes" id="UP000250642"/>
    </source>
</evidence>
<dbReference type="InterPro" id="IPR017853">
    <property type="entry name" value="GH"/>
</dbReference>
<gene>
    <name evidence="5" type="ORF">DC345_30210</name>
</gene>
<keyword evidence="3" id="KW-0326">Glycosidase</keyword>
<dbReference type="InterPro" id="IPR011055">
    <property type="entry name" value="Dup_hybrid_motif"/>
</dbReference>
<comment type="similarity">
    <text evidence="1">Belongs to the glycosyl hydrolase 25 family.</text>
</comment>
<dbReference type="InterPro" id="IPR018077">
    <property type="entry name" value="Glyco_hydro_fam25_subgr"/>
</dbReference>
<comment type="caution">
    <text evidence="5">The sequence shown here is derived from an EMBL/GenBank/DDBJ whole genome shotgun (WGS) entry which is preliminary data.</text>
</comment>
<dbReference type="InterPro" id="IPR016047">
    <property type="entry name" value="M23ase_b-sheet_dom"/>
</dbReference>
<evidence type="ECO:0000256" key="2">
    <source>
        <dbReference type="ARBA" id="ARBA00022801"/>
    </source>
</evidence>
<dbReference type="Gene3D" id="2.70.70.10">
    <property type="entry name" value="Glucose Permease (Domain IIA)"/>
    <property type="match status" value="1"/>
</dbReference>
<feature type="domain" description="M23ase beta-sheet core" evidence="4">
    <location>
        <begin position="242"/>
        <end position="341"/>
    </location>
</feature>
<dbReference type="CDD" id="cd00599">
    <property type="entry name" value="GH25_muramidase"/>
    <property type="match status" value="1"/>
</dbReference>
<dbReference type="PANTHER" id="PTHR34135:SF2">
    <property type="entry name" value="LYSOZYME"/>
    <property type="match status" value="1"/>
</dbReference>
<dbReference type="GO" id="GO:0003796">
    <property type="term" value="F:lysozyme activity"/>
    <property type="evidence" value="ECO:0007669"/>
    <property type="project" value="InterPro"/>
</dbReference>
<dbReference type="GO" id="GO:0009253">
    <property type="term" value="P:peptidoglycan catabolic process"/>
    <property type="evidence" value="ECO:0007669"/>
    <property type="project" value="InterPro"/>
</dbReference>
<dbReference type="RefSeq" id="WP_113056287.1">
    <property type="nucleotide sequence ID" value="NZ_QEVW01000033.1"/>
</dbReference>
<sequence>MQQRRNSNVQGIDVSRYQGKIDWLQVKADKREFVFIKATEGQTYTDPNFTANVKGALSAGLLVGTYHFLRGTSAEVAKAEAAHYAKSLEEIGGAKSLQLPPVMDYENNPSGISKAQINIVAKAFLTELERLTGVKPIIYTGNSFATYFDTGLSGYDLWIARYSNSRVPDDQPAWKNWTIWQFSDAGKVPGITGNVDLNEFNGSLSDLKARYGKEKDMNNPFDGYRLTSPFGMRTHPVSGEKKFHRGVDLVVTPADGPIYAFVAGEVLHAKMGITGSGFGNYGIVVAIKDDKGYLHVYAHLSAAGVKVGQQVKRGQLIGKQGSTGISSGAHLHYEVRKACTPQFGYTATEAGVVEPTQYLINYYGQTPVKEDKPVTTRDINVPSKWAEAAWAEVTANGYYDGTRPGALITREESAIVTNRLRKNFLALIAGTNGDVKELDLRLKKIESES</sequence>
<evidence type="ECO:0000256" key="1">
    <source>
        <dbReference type="ARBA" id="ARBA00010646"/>
    </source>
</evidence>
<keyword evidence="2" id="KW-0378">Hydrolase</keyword>
<reference evidence="5 6" key="1">
    <citation type="submission" date="2018-04" db="EMBL/GenBank/DDBJ databases">
        <title>Paenibacillus taichungensis Genome sequencing and assembly.</title>
        <authorList>
            <person name="Xu J."/>
            <person name="Rensing C."/>
            <person name="Mazhar H.S."/>
        </authorList>
    </citation>
    <scope>NUCLEOTIDE SEQUENCE [LARGE SCALE GENOMIC DNA]</scope>
    <source>
        <strain evidence="5 6">NC1</strain>
    </source>
</reference>
<dbReference type="PROSITE" id="PS51904">
    <property type="entry name" value="GLYCOSYL_HYDROL_F25_2"/>
    <property type="match status" value="1"/>
</dbReference>